<organism evidence="1 2">
    <name type="scientific">Candidatus Aramenus sulfurataquae</name>
    <dbReference type="NCBI Taxonomy" id="1326980"/>
    <lineage>
        <taxon>Archaea</taxon>
        <taxon>Thermoproteota</taxon>
        <taxon>Thermoprotei</taxon>
        <taxon>Sulfolobales</taxon>
        <taxon>Sulfolobaceae</taxon>
        <taxon>Candidatus Aramenus</taxon>
    </lineage>
</organism>
<comment type="caution">
    <text evidence="1">The sequence shown here is derived from an EMBL/GenBank/DDBJ whole genome shotgun (WGS) entry which is preliminary data.</text>
</comment>
<reference evidence="1" key="1">
    <citation type="submission" date="2024-07" db="EMBL/GenBank/DDBJ databases">
        <title>Metagenome and Metagenome-Assembled Genomes of Archaea from a hot spring from the geothermal field of Los Azufres, Mexico.</title>
        <authorList>
            <person name="Marin-Paredes R."/>
            <person name="Martinez-Romero E."/>
            <person name="Servin-Garciduenas L.E."/>
        </authorList>
    </citation>
    <scope>NUCLEOTIDE SEQUENCE</scope>
    <source>
        <strain evidence="1">AZ1-454</strain>
    </source>
</reference>
<accession>A0ACC6TNI7</accession>
<gene>
    <name evidence="1" type="primary">thpR</name>
    <name evidence="1" type="ORF">TQ35_0004230</name>
</gene>
<evidence type="ECO:0000313" key="1">
    <source>
        <dbReference type="EMBL" id="MEW9491395.1"/>
    </source>
</evidence>
<dbReference type="EMBL" id="JZWS03000004">
    <property type="protein sequence ID" value="MEW9491395.1"/>
    <property type="molecule type" value="Genomic_DNA"/>
</dbReference>
<sequence>MRLFIAIKIEGIPTILSLLEDLRLIGADVKLVEPENVHVTLAFLGEVEDSRVEAIRRAMDGVKFNRFNVTLRGMGAFPSLSRPRVVWVGIEKGFNQMKEIRDQLVQNLKKVGVRPENDNEFLPHVTLGRVKGPRNLPKLSEFITKNADIIVGEMEVREITLFKSTLTPRGPIYEQLHSARSSA</sequence>
<evidence type="ECO:0000313" key="2">
    <source>
        <dbReference type="Proteomes" id="UP000053480"/>
    </source>
</evidence>
<dbReference type="Proteomes" id="UP000053480">
    <property type="component" value="Unassembled WGS sequence"/>
</dbReference>
<proteinExistence type="predicted"/>
<protein>
    <submittedName>
        <fullName evidence="1">RNA 2',3'-cyclic phosphodiesterase</fullName>
    </submittedName>
</protein>
<name>A0ACC6TNI7_9CREN</name>